<dbReference type="EMBL" id="BAIQ01000001">
    <property type="protein sequence ID" value="GAE14077.1"/>
    <property type="molecule type" value="Genomic_DNA"/>
</dbReference>
<accession>W4P394</accession>
<dbReference type="Proteomes" id="UP000018861">
    <property type="component" value="Unassembled WGS sequence"/>
</dbReference>
<sequence length="261" mass="29646">MGSLKNRHVCAATGDKIRIDFRLNDAFMGDVIRGNSRRIYLNVAGESCIDYVDIVKNGQTIARLSGPLTPVAPEGDTLRCKVKVDFGWNREEKYVHWQGKLSVDKGSIRSVTPCFRGAAFTSPQEGETEFHTHVNRILSIGEKETELDMYSTKNPNTTTAATQAVILDVEMPKSGKVIAEFNGKKFEHTLGELLEGSRSHFITGWLSEAILFNRAMPESCFTIEHYMEDKEPQRDTDYYYVRVRQRDGQWAWSSPIWAERT</sequence>
<evidence type="ECO:0000313" key="2">
    <source>
        <dbReference type="Proteomes" id="UP000018861"/>
    </source>
</evidence>
<comment type="caution">
    <text evidence="1">The sequence shown here is derived from an EMBL/GenBank/DDBJ whole genome shotgun (WGS) entry which is preliminary data.</text>
</comment>
<evidence type="ECO:0000313" key="1">
    <source>
        <dbReference type="EMBL" id="GAE14077.1"/>
    </source>
</evidence>
<proteinExistence type="predicted"/>
<name>W4P394_9BACE</name>
<protein>
    <submittedName>
        <fullName evidence="1">Uncharacterized protein</fullName>
    </submittedName>
</protein>
<organism evidence="1 2">
    <name type="scientific">Bacteroides pyogenes JCM 6292</name>
    <dbReference type="NCBI Taxonomy" id="1235809"/>
    <lineage>
        <taxon>Bacteria</taxon>
        <taxon>Pseudomonadati</taxon>
        <taxon>Bacteroidota</taxon>
        <taxon>Bacteroidia</taxon>
        <taxon>Bacteroidales</taxon>
        <taxon>Bacteroidaceae</taxon>
        <taxon>Bacteroides</taxon>
    </lineage>
</organism>
<dbReference type="AlphaFoldDB" id="W4P394"/>
<reference evidence="1 2" key="1">
    <citation type="journal article" date="2014" name="Genome Announc.">
        <title>Draft Genome Sequences of Three Strains of Bacteroides pyogenes Isolated from a Cat and Swine.</title>
        <authorList>
            <person name="Sakamoto M."/>
            <person name="Oshima K."/>
            <person name="Suda W."/>
            <person name="Kitamura K."/>
            <person name="Iida T."/>
            <person name="Hattori M."/>
            <person name="Ohkuma M."/>
        </authorList>
    </citation>
    <scope>NUCLEOTIDE SEQUENCE [LARGE SCALE GENOMIC DNA]</scope>
    <source>
        <strain evidence="1 2">JCM 6292</strain>
    </source>
</reference>
<gene>
    <name evidence="1" type="ORF">JCM6292_158</name>
</gene>